<evidence type="ECO:0000256" key="1">
    <source>
        <dbReference type="SAM" id="MobiDB-lite"/>
    </source>
</evidence>
<keyword evidence="3" id="KW-1185">Reference proteome</keyword>
<reference evidence="2" key="1">
    <citation type="journal article" date="2020" name="Stud. Mycol.">
        <title>101 Dothideomycetes genomes: a test case for predicting lifestyles and emergence of pathogens.</title>
        <authorList>
            <person name="Haridas S."/>
            <person name="Albert R."/>
            <person name="Binder M."/>
            <person name="Bloem J."/>
            <person name="Labutti K."/>
            <person name="Salamov A."/>
            <person name="Andreopoulos B."/>
            <person name="Baker S."/>
            <person name="Barry K."/>
            <person name="Bills G."/>
            <person name="Bluhm B."/>
            <person name="Cannon C."/>
            <person name="Castanera R."/>
            <person name="Culley D."/>
            <person name="Daum C."/>
            <person name="Ezra D."/>
            <person name="Gonzalez J."/>
            <person name="Henrissat B."/>
            <person name="Kuo A."/>
            <person name="Liang C."/>
            <person name="Lipzen A."/>
            <person name="Lutzoni F."/>
            <person name="Magnuson J."/>
            <person name="Mondo S."/>
            <person name="Nolan M."/>
            <person name="Ohm R."/>
            <person name="Pangilinan J."/>
            <person name="Park H.-J."/>
            <person name="Ramirez L."/>
            <person name="Alfaro M."/>
            <person name="Sun H."/>
            <person name="Tritt A."/>
            <person name="Yoshinaga Y."/>
            <person name="Zwiers L.-H."/>
            <person name="Turgeon B."/>
            <person name="Goodwin S."/>
            <person name="Spatafora J."/>
            <person name="Crous P."/>
            <person name="Grigoriev I."/>
        </authorList>
    </citation>
    <scope>NUCLEOTIDE SEQUENCE</scope>
    <source>
        <strain evidence="2">CBS 207.26</strain>
    </source>
</reference>
<evidence type="ECO:0000313" key="2">
    <source>
        <dbReference type="EMBL" id="KAF2178961.1"/>
    </source>
</evidence>
<feature type="region of interest" description="Disordered" evidence="1">
    <location>
        <begin position="1"/>
        <end position="20"/>
    </location>
</feature>
<sequence>MPGKHRNRQSFRSAARPRGQRLSECERTQIITLYNIAGWNKPQLLANSALFTQPYDFASMKVTLPQNVHLDVISSIEPHLMRTTVDFRTMKSLDLKALTYVDAPFLMPLRKSNTIAES</sequence>
<evidence type="ECO:0000313" key="3">
    <source>
        <dbReference type="Proteomes" id="UP000800200"/>
    </source>
</evidence>
<gene>
    <name evidence="2" type="ORF">K469DRAFT_323846</name>
</gene>
<accession>A0A6A6DHK2</accession>
<organism evidence="2 3">
    <name type="scientific">Zopfia rhizophila CBS 207.26</name>
    <dbReference type="NCBI Taxonomy" id="1314779"/>
    <lineage>
        <taxon>Eukaryota</taxon>
        <taxon>Fungi</taxon>
        <taxon>Dikarya</taxon>
        <taxon>Ascomycota</taxon>
        <taxon>Pezizomycotina</taxon>
        <taxon>Dothideomycetes</taxon>
        <taxon>Dothideomycetes incertae sedis</taxon>
        <taxon>Zopfiaceae</taxon>
        <taxon>Zopfia</taxon>
    </lineage>
</organism>
<protein>
    <submittedName>
        <fullName evidence="2">Uncharacterized protein</fullName>
    </submittedName>
</protein>
<dbReference type="EMBL" id="ML994671">
    <property type="protein sequence ID" value="KAF2178961.1"/>
    <property type="molecule type" value="Genomic_DNA"/>
</dbReference>
<dbReference type="Proteomes" id="UP000800200">
    <property type="component" value="Unassembled WGS sequence"/>
</dbReference>
<proteinExistence type="predicted"/>
<dbReference type="AlphaFoldDB" id="A0A6A6DHK2"/>
<name>A0A6A6DHK2_9PEZI</name>